<keyword evidence="3" id="KW-1185">Reference proteome</keyword>
<dbReference type="EMBL" id="JACHFR010000002">
    <property type="protein sequence ID" value="MBB5219415.1"/>
    <property type="molecule type" value="Genomic_DNA"/>
</dbReference>
<dbReference type="RefSeq" id="WP_184652822.1">
    <property type="nucleotide sequence ID" value="NZ_JACHFR010000002.1"/>
</dbReference>
<proteinExistence type="predicted"/>
<feature type="chain" id="PRO_5032803996" evidence="1">
    <location>
        <begin position="24"/>
        <end position="54"/>
    </location>
</feature>
<evidence type="ECO:0000313" key="2">
    <source>
        <dbReference type="EMBL" id="MBB5219415.1"/>
    </source>
</evidence>
<evidence type="ECO:0000256" key="1">
    <source>
        <dbReference type="SAM" id="SignalP"/>
    </source>
</evidence>
<evidence type="ECO:0000313" key="3">
    <source>
        <dbReference type="Proteomes" id="UP000578697"/>
    </source>
</evidence>
<comment type="caution">
    <text evidence="2">The sequence shown here is derived from an EMBL/GenBank/DDBJ whole genome shotgun (WGS) entry which is preliminary data.</text>
</comment>
<protein>
    <submittedName>
        <fullName evidence="2">Putative lipoprotein YbaY</fullName>
    </submittedName>
</protein>
<dbReference type="PROSITE" id="PS51257">
    <property type="entry name" value="PROKAR_LIPOPROTEIN"/>
    <property type="match status" value="1"/>
</dbReference>
<dbReference type="Proteomes" id="UP000578697">
    <property type="component" value="Unassembled WGS sequence"/>
</dbReference>
<gene>
    <name evidence="2" type="ORF">HNP77_001784</name>
</gene>
<feature type="signal peptide" evidence="1">
    <location>
        <begin position="1"/>
        <end position="23"/>
    </location>
</feature>
<organism evidence="2 3">
    <name type="scientific">Treponema rectale</name>
    <dbReference type="NCBI Taxonomy" id="744512"/>
    <lineage>
        <taxon>Bacteria</taxon>
        <taxon>Pseudomonadati</taxon>
        <taxon>Spirochaetota</taxon>
        <taxon>Spirochaetia</taxon>
        <taxon>Spirochaetales</taxon>
        <taxon>Treponemataceae</taxon>
        <taxon>Treponema</taxon>
    </lineage>
</organism>
<reference evidence="2 3" key="1">
    <citation type="submission" date="2020-08" db="EMBL/GenBank/DDBJ databases">
        <title>Genomic Encyclopedia of Type Strains, Phase IV (KMG-IV): sequencing the most valuable type-strain genomes for metagenomic binning, comparative biology and taxonomic classification.</title>
        <authorList>
            <person name="Goeker M."/>
        </authorList>
    </citation>
    <scope>NUCLEOTIDE SEQUENCE [LARGE SCALE GENOMIC DNA]</scope>
    <source>
        <strain evidence="2 3">DSM 103679</strain>
    </source>
</reference>
<name>A0A840SF97_9SPIR</name>
<dbReference type="AlphaFoldDB" id="A0A840SF97"/>
<keyword evidence="2" id="KW-0449">Lipoprotein</keyword>
<keyword evidence="1" id="KW-0732">Signal</keyword>
<sequence length="54" mass="5654">MKIMYKVVLASFAAAMLAGCASAKVEEEAAAGETVIEQTEEAVETVQSGIGYEK</sequence>
<accession>A0A840SF97</accession>